<dbReference type="Pfam" id="PF10881">
    <property type="entry name" value="DUF2726"/>
    <property type="match status" value="1"/>
</dbReference>
<evidence type="ECO:0000256" key="5">
    <source>
        <dbReference type="ARBA" id="ARBA00022840"/>
    </source>
</evidence>
<sequence>MGKKEIYIHNKMVYIKDELKNNIEKVFDTGERYSVLYKGSKTEYPYNKEDILIKSKVELTSEIRKTMDYFTNIAKHKDVESDLGQNKGKKFYFYKKQMEKLEGMNRGSALYSYLNKTNEQREEVKQLIFPFGLNYSQMQAVKNSFSHQISVIQGPPGTGKTQTILNIIANAVKNQKNIAVVSPNNKATTNVYEKLEKEGFKFIAAQLGNSTNRNNFYNNISKVPKEIKSWFIQEEQLLKLEQDLDQKQKKIVELLKEKNKIATLKQKLREWELEQKYFKDYQNDFSLVDNSKVKIKKMSSIDFNLVKKQKFIIDLMTYNPGIPHLFYRFKYFFKYGIYHMNGIKSELGRMEAINKNRKEYYSDKIEAIKNEIIRSESFLAKNQYESTIKDIELCSKQIFKHNLCIRYQAKNEREFSTDSHKNEFEKFSASFPVILSTCDSIMECISNEQIFDYVVVDESSMASLVPGIFSLAKAKNIIIVGDDKQLPSIQIDKKKINELSTIPSEYDYFENNLLTSLIGVYGEKLPSTMLKEHYRCHPMIINFCNKQYYNDELVIMTENKGIKNPLVRIKTSEGNHMKFDQDAKIFNQREIDTFLSTEFTEKVPEIKGIESLGFVSPYRRQVDIAEEQVQAKYEQAIVDTVHKFQGRECDAIIFSTVLDQKGVNRLGFVDSSCLLNVAVSRAKKILVLNTSEEVFMNNDKDIAALIRYIKYYGEHSIVYQSKVHSIFDLLQQEFSAELEKKLSKIKKKHSKYNSENLTRLLIDEILKEPEFKHLSYQPEYEIRLLAKDLSILSDEQIKYVTNGASLDFIFFNKMDKEPIAAIEVDGHKFHKYDRQKLKDSCKKDIINTLGIKFETLSTNGSGEEDKIRAFLKSTLIQNAEGEK</sequence>
<gene>
    <name evidence="10" type="ORF">E1X78_14325</name>
</gene>
<feature type="domain" description="DNA2/NAM7 helicase-like C-terminal" evidence="9">
    <location>
        <begin position="516"/>
        <end position="688"/>
    </location>
</feature>
<evidence type="ECO:0000259" key="7">
    <source>
        <dbReference type="Pfam" id="PF10881"/>
    </source>
</evidence>
<dbReference type="SUPFAM" id="SSF52540">
    <property type="entry name" value="P-loop containing nucleoside triphosphate hydrolases"/>
    <property type="match status" value="1"/>
</dbReference>
<dbReference type="InterPro" id="IPR047187">
    <property type="entry name" value="SF1_C_Upf1"/>
</dbReference>
<evidence type="ECO:0000256" key="4">
    <source>
        <dbReference type="ARBA" id="ARBA00022806"/>
    </source>
</evidence>
<dbReference type="Proteomes" id="UP000332711">
    <property type="component" value="Unassembled WGS sequence"/>
</dbReference>
<dbReference type="GO" id="GO:0043139">
    <property type="term" value="F:5'-3' DNA helicase activity"/>
    <property type="evidence" value="ECO:0007669"/>
    <property type="project" value="TreeGrafter"/>
</dbReference>
<dbReference type="InterPro" id="IPR027417">
    <property type="entry name" value="P-loop_NTPase"/>
</dbReference>
<comment type="similarity">
    <text evidence="1">Belongs to the DNA2/NAM7 helicase family.</text>
</comment>
<dbReference type="Pfam" id="PF13087">
    <property type="entry name" value="AAA_12"/>
    <property type="match status" value="1"/>
</dbReference>
<dbReference type="InterPro" id="IPR041679">
    <property type="entry name" value="DNA2/NAM7-like_C"/>
</dbReference>
<feature type="coiled-coil region" evidence="6">
    <location>
        <begin position="237"/>
        <end position="274"/>
    </location>
</feature>
<evidence type="ECO:0000313" key="10">
    <source>
        <dbReference type="EMBL" id="EAE5605284.1"/>
    </source>
</evidence>
<evidence type="ECO:0000256" key="6">
    <source>
        <dbReference type="SAM" id="Coils"/>
    </source>
</evidence>
<dbReference type="InterPro" id="IPR050534">
    <property type="entry name" value="Coronavir_polyprotein_1ab"/>
</dbReference>
<dbReference type="InterPro" id="IPR024402">
    <property type="entry name" value="DUF2726"/>
</dbReference>
<protein>
    <submittedName>
        <fullName evidence="10">DUF2726 domain-containing protein</fullName>
    </submittedName>
</protein>
<evidence type="ECO:0000256" key="3">
    <source>
        <dbReference type="ARBA" id="ARBA00022801"/>
    </source>
</evidence>
<dbReference type="PANTHER" id="PTHR43788:SF8">
    <property type="entry name" value="DNA-BINDING PROTEIN SMUBP-2"/>
    <property type="match status" value="1"/>
</dbReference>
<keyword evidence="6" id="KW-0175">Coiled coil</keyword>
<keyword evidence="3" id="KW-0378">Hydrolase</keyword>
<dbReference type="PANTHER" id="PTHR43788">
    <property type="entry name" value="DNA2/NAM7 HELICASE FAMILY MEMBER"/>
    <property type="match status" value="1"/>
</dbReference>
<dbReference type="Pfam" id="PF13086">
    <property type="entry name" value="AAA_11"/>
    <property type="match status" value="2"/>
</dbReference>
<evidence type="ECO:0000259" key="8">
    <source>
        <dbReference type="Pfam" id="PF13086"/>
    </source>
</evidence>
<dbReference type="AlphaFoldDB" id="A0AAN2WPR4"/>
<comment type="caution">
    <text evidence="10">The sequence shown here is derived from an EMBL/GenBank/DDBJ whole genome shotgun (WGS) entry which is preliminary data.</text>
</comment>
<dbReference type="GO" id="GO:0016787">
    <property type="term" value="F:hydrolase activity"/>
    <property type="evidence" value="ECO:0007669"/>
    <property type="project" value="UniProtKB-KW"/>
</dbReference>
<proteinExistence type="inferred from homology"/>
<evidence type="ECO:0000256" key="2">
    <source>
        <dbReference type="ARBA" id="ARBA00022741"/>
    </source>
</evidence>
<feature type="domain" description="DNA2/NAM7 helicase helicase" evidence="8">
    <location>
        <begin position="133"/>
        <end position="275"/>
    </location>
</feature>
<keyword evidence="2" id="KW-0547">Nucleotide-binding</keyword>
<dbReference type="EMBL" id="AAASTI010000011">
    <property type="protein sequence ID" value="EAE5605284.1"/>
    <property type="molecule type" value="Genomic_DNA"/>
</dbReference>
<feature type="domain" description="DNA2/NAM7 helicase helicase" evidence="8">
    <location>
        <begin position="362"/>
        <end position="490"/>
    </location>
</feature>
<name>A0AAN2WPR4_LISMN</name>
<accession>A0AAN2WPR4</accession>
<evidence type="ECO:0000259" key="9">
    <source>
        <dbReference type="Pfam" id="PF13087"/>
    </source>
</evidence>
<dbReference type="RefSeq" id="WP_014931115.1">
    <property type="nucleotide sequence ID" value="NZ_CP068599.1"/>
</dbReference>
<reference evidence="10 11" key="1">
    <citation type="submission" date="2019-03" db="EMBL/GenBank/DDBJ databases">
        <authorList>
            <person name="Ashton P.M."/>
            <person name="Dallman T."/>
            <person name="Nair S."/>
            <person name="De Pinna E."/>
            <person name="Peters T."/>
            <person name="Grant K."/>
        </authorList>
    </citation>
    <scope>NUCLEOTIDE SEQUENCE [LARGE SCALE GENOMIC DNA]</scope>
    <source>
        <strain evidence="10">RL15000440</strain>
    </source>
</reference>
<dbReference type="InterPro" id="IPR041677">
    <property type="entry name" value="DNA2/NAM7_AAA_11"/>
</dbReference>
<organism evidence="10 11">
    <name type="scientific">Listeria monocytogenes</name>
    <dbReference type="NCBI Taxonomy" id="1639"/>
    <lineage>
        <taxon>Bacteria</taxon>
        <taxon>Bacillati</taxon>
        <taxon>Bacillota</taxon>
        <taxon>Bacilli</taxon>
        <taxon>Bacillales</taxon>
        <taxon>Listeriaceae</taxon>
        <taxon>Listeria</taxon>
    </lineage>
</organism>
<evidence type="ECO:0000256" key="1">
    <source>
        <dbReference type="ARBA" id="ARBA00007913"/>
    </source>
</evidence>
<dbReference type="CDD" id="cd18808">
    <property type="entry name" value="SF1_C_Upf1"/>
    <property type="match status" value="1"/>
</dbReference>
<keyword evidence="5" id="KW-0067">ATP-binding</keyword>
<evidence type="ECO:0000313" key="11">
    <source>
        <dbReference type="Proteomes" id="UP000332711"/>
    </source>
</evidence>
<feature type="domain" description="DUF2726" evidence="7">
    <location>
        <begin position="793"/>
        <end position="870"/>
    </location>
</feature>
<dbReference type="Gene3D" id="3.40.50.300">
    <property type="entry name" value="P-loop containing nucleotide triphosphate hydrolases"/>
    <property type="match status" value="3"/>
</dbReference>
<dbReference type="GO" id="GO:0005524">
    <property type="term" value="F:ATP binding"/>
    <property type="evidence" value="ECO:0007669"/>
    <property type="project" value="UniProtKB-KW"/>
</dbReference>
<keyword evidence="4" id="KW-0347">Helicase</keyword>